<keyword evidence="2 6" id="KW-0812">Transmembrane</keyword>
<dbReference type="GO" id="GO:0031966">
    <property type="term" value="C:mitochondrial membrane"/>
    <property type="evidence" value="ECO:0007669"/>
    <property type="project" value="UniProtKB-SubCell"/>
</dbReference>
<name>A0AAY4A377_9TELE</name>
<gene>
    <name evidence="7" type="primary">COX14</name>
</gene>
<proteinExistence type="predicted"/>
<dbReference type="AlphaFoldDB" id="A0AAY4A377"/>
<evidence type="ECO:0000256" key="3">
    <source>
        <dbReference type="ARBA" id="ARBA00022989"/>
    </source>
</evidence>
<dbReference type="Pfam" id="PF14880">
    <property type="entry name" value="COX14"/>
    <property type="match status" value="1"/>
</dbReference>
<keyword evidence="8" id="KW-1185">Reference proteome</keyword>
<protein>
    <recommendedName>
        <fullName evidence="9">Cytochrome c oxidase assembly factor COX14</fullName>
    </recommendedName>
</protein>
<dbReference type="PANTHER" id="PTHR36684:SF1">
    <property type="entry name" value="CYTOCHROME C OXIDASE ASSEMBLY PROTEIN COX14"/>
    <property type="match status" value="1"/>
</dbReference>
<organism evidence="7 8">
    <name type="scientific">Denticeps clupeoides</name>
    <name type="common">denticle herring</name>
    <dbReference type="NCBI Taxonomy" id="299321"/>
    <lineage>
        <taxon>Eukaryota</taxon>
        <taxon>Metazoa</taxon>
        <taxon>Chordata</taxon>
        <taxon>Craniata</taxon>
        <taxon>Vertebrata</taxon>
        <taxon>Euteleostomi</taxon>
        <taxon>Actinopterygii</taxon>
        <taxon>Neopterygii</taxon>
        <taxon>Teleostei</taxon>
        <taxon>Clupei</taxon>
        <taxon>Clupeiformes</taxon>
        <taxon>Denticipitoidei</taxon>
        <taxon>Denticipitidae</taxon>
        <taxon>Denticeps</taxon>
    </lineage>
</organism>
<evidence type="ECO:0000256" key="1">
    <source>
        <dbReference type="ARBA" id="ARBA00004304"/>
    </source>
</evidence>
<evidence type="ECO:0000256" key="4">
    <source>
        <dbReference type="ARBA" id="ARBA00023128"/>
    </source>
</evidence>
<dbReference type="InterPro" id="IPR029208">
    <property type="entry name" value="COX14"/>
</dbReference>
<keyword evidence="3 6" id="KW-1133">Transmembrane helix</keyword>
<evidence type="ECO:0000256" key="2">
    <source>
        <dbReference type="ARBA" id="ARBA00022692"/>
    </source>
</evidence>
<sequence length="57" mass="6714">MRTQKKRLADVGYRLFSGSMMVLTLYAGYLCVVRAQRYMERQKQLQLAAEEQKNPED</sequence>
<reference evidence="7 8" key="1">
    <citation type="submission" date="2020-06" db="EMBL/GenBank/DDBJ databases">
        <authorList>
            <consortium name="Wellcome Sanger Institute Data Sharing"/>
        </authorList>
    </citation>
    <scope>NUCLEOTIDE SEQUENCE [LARGE SCALE GENOMIC DNA]</scope>
</reference>
<dbReference type="Proteomes" id="UP000694580">
    <property type="component" value="Chromosome 2"/>
</dbReference>
<keyword evidence="5 6" id="KW-0472">Membrane</keyword>
<dbReference type="Ensembl" id="ENSDCDT00010003617.1">
    <property type="protein sequence ID" value="ENSDCDP00010003482.1"/>
    <property type="gene ID" value="ENSDCDG00010001592.1"/>
</dbReference>
<evidence type="ECO:0000313" key="8">
    <source>
        <dbReference type="Proteomes" id="UP000694580"/>
    </source>
</evidence>
<evidence type="ECO:0000313" key="7">
    <source>
        <dbReference type="Ensembl" id="ENSDCDP00010003482.1"/>
    </source>
</evidence>
<reference evidence="7" key="2">
    <citation type="submission" date="2025-08" db="UniProtKB">
        <authorList>
            <consortium name="Ensembl"/>
        </authorList>
    </citation>
    <scope>IDENTIFICATION</scope>
</reference>
<comment type="subcellular location">
    <subcellularLocation>
        <location evidence="1">Mitochondrion membrane</location>
        <topology evidence="1">Single-pass membrane protein</topology>
    </subcellularLocation>
</comment>
<reference evidence="7" key="3">
    <citation type="submission" date="2025-09" db="UniProtKB">
        <authorList>
            <consortium name="Ensembl"/>
        </authorList>
    </citation>
    <scope>IDENTIFICATION</scope>
</reference>
<dbReference type="PANTHER" id="PTHR36684">
    <property type="entry name" value="CYTOCHROME C OXIDASE ASSEMBLY PROTEIN COX14"/>
    <property type="match status" value="1"/>
</dbReference>
<feature type="transmembrane region" description="Helical" evidence="6">
    <location>
        <begin position="12"/>
        <end position="33"/>
    </location>
</feature>
<dbReference type="GeneTree" id="ENSGT01150000287100"/>
<evidence type="ECO:0000256" key="6">
    <source>
        <dbReference type="SAM" id="Phobius"/>
    </source>
</evidence>
<evidence type="ECO:0000256" key="5">
    <source>
        <dbReference type="ARBA" id="ARBA00023136"/>
    </source>
</evidence>
<accession>A0AAY4A377</accession>
<keyword evidence="4" id="KW-0496">Mitochondrion</keyword>
<evidence type="ECO:0008006" key="9">
    <source>
        <dbReference type="Google" id="ProtNLM"/>
    </source>
</evidence>